<protein>
    <submittedName>
        <fullName evidence="2">S-adenosyl-L-methionine-dependent methyltransferase</fullName>
    </submittedName>
</protein>
<dbReference type="SUPFAM" id="SSF53335">
    <property type="entry name" value="S-adenosyl-L-methionine-dependent methyltransferases"/>
    <property type="match status" value="1"/>
</dbReference>
<dbReference type="OrthoDB" id="2013972at2759"/>
<reference evidence="2 3" key="1">
    <citation type="journal article" date="2012" name="Science">
        <title>The Paleozoic origin of enzymatic lignin decomposition reconstructed from 31 fungal genomes.</title>
        <authorList>
            <person name="Floudas D."/>
            <person name="Binder M."/>
            <person name="Riley R."/>
            <person name="Barry K."/>
            <person name="Blanchette R.A."/>
            <person name="Henrissat B."/>
            <person name="Martinez A.T."/>
            <person name="Otillar R."/>
            <person name="Spatafora J.W."/>
            <person name="Yadav J.S."/>
            <person name="Aerts A."/>
            <person name="Benoit I."/>
            <person name="Boyd A."/>
            <person name="Carlson A."/>
            <person name="Copeland A."/>
            <person name="Coutinho P.M."/>
            <person name="de Vries R.P."/>
            <person name="Ferreira P."/>
            <person name="Findley K."/>
            <person name="Foster B."/>
            <person name="Gaskell J."/>
            <person name="Glotzer D."/>
            <person name="Gorecki P."/>
            <person name="Heitman J."/>
            <person name="Hesse C."/>
            <person name="Hori C."/>
            <person name="Igarashi K."/>
            <person name="Jurgens J.A."/>
            <person name="Kallen N."/>
            <person name="Kersten P."/>
            <person name="Kohler A."/>
            <person name="Kuees U."/>
            <person name="Kumar T.K.A."/>
            <person name="Kuo A."/>
            <person name="LaButti K."/>
            <person name="Larrondo L.F."/>
            <person name="Lindquist E."/>
            <person name="Ling A."/>
            <person name="Lombard V."/>
            <person name="Lucas S."/>
            <person name="Lundell T."/>
            <person name="Martin R."/>
            <person name="McLaughlin D.J."/>
            <person name="Morgenstern I."/>
            <person name="Morin E."/>
            <person name="Murat C."/>
            <person name="Nagy L.G."/>
            <person name="Nolan M."/>
            <person name="Ohm R.A."/>
            <person name="Patyshakuliyeva A."/>
            <person name="Rokas A."/>
            <person name="Ruiz-Duenas F.J."/>
            <person name="Sabat G."/>
            <person name="Salamov A."/>
            <person name="Samejima M."/>
            <person name="Schmutz J."/>
            <person name="Slot J.C."/>
            <person name="St John F."/>
            <person name="Stenlid J."/>
            <person name="Sun H."/>
            <person name="Sun S."/>
            <person name="Syed K."/>
            <person name="Tsang A."/>
            <person name="Wiebenga A."/>
            <person name="Young D."/>
            <person name="Pisabarro A."/>
            <person name="Eastwood D.C."/>
            <person name="Martin F."/>
            <person name="Cullen D."/>
            <person name="Grigoriev I.V."/>
            <person name="Hibbett D.S."/>
        </authorList>
    </citation>
    <scope>NUCLEOTIDE SEQUENCE [LARGE SCALE GENOMIC DNA]</scope>
    <source>
        <strain evidence="2 3">DJM-731 SS1</strain>
    </source>
</reference>
<organism evidence="2 3">
    <name type="scientific">Dacryopinax primogenitus (strain DJM 731)</name>
    <name type="common">Brown rot fungus</name>
    <dbReference type="NCBI Taxonomy" id="1858805"/>
    <lineage>
        <taxon>Eukaryota</taxon>
        <taxon>Fungi</taxon>
        <taxon>Dikarya</taxon>
        <taxon>Basidiomycota</taxon>
        <taxon>Agaricomycotina</taxon>
        <taxon>Dacrymycetes</taxon>
        <taxon>Dacrymycetales</taxon>
        <taxon>Dacrymycetaceae</taxon>
        <taxon>Dacryopinax</taxon>
    </lineage>
</organism>
<dbReference type="Proteomes" id="UP000030653">
    <property type="component" value="Unassembled WGS sequence"/>
</dbReference>
<sequence>MSTSTPGSPYTHDSDPMDTESVGSPGLSPAPSVYSLTESLREASFKHVHGRAINAHSDVYMLPADDEEINRLETQHNIFRILNDGNYLGPVREVLEGPGKAVLDLGTGTGVWAVEVASEFPAAQVVGVDLSPIQYLRPLPENCRFEVDDVNLGMAHFHNQFDVVHARHICSGIRDYARFAYDIANVLRPGGLALFFEAEYYVFDSNKKPMGIRHPDPTGRQTEHKDPPGLARFAAAFVGAVSRRGGNINVGARMPDYCKQSGGFSEIVYQDVWIPATPWMHARRLRMVGHLIREDLRSFLHAGRPILLADGLSEVAVGDLINQSMTDLDAAEAPMWLRGCYTWAWRATV</sequence>
<keyword evidence="3" id="KW-1185">Reference proteome</keyword>
<dbReference type="PANTHER" id="PTHR43591:SF24">
    <property type="entry name" value="2-METHOXY-6-POLYPRENYL-1,4-BENZOQUINOL METHYLASE, MITOCHONDRIAL"/>
    <property type="match status" value="1"/>
</dbReference>
<dbReference type="RefSeq" id="XP_040629734.1">
    <property type="nucleotide sequence ID" value="XM_040775008.1"/>
</dbReference>
<dbReference type="AlphaFoldDB" id="M5G3P7"/>
<feature type="region of interest" description="Disordered" evidence="1">
    <location>
        <begin position="1"/>
        <end position="30"/>
    </location>
</feature>
<dbReference type="GO" id="GO:0008168">
    <property type="term" value="F:methyltransferase activity"/>
    <property type="evidence" value="ECO:0007669"/>
    <property type="project" value="UniProtKB-KW"/>
</dbReference>
<keyword evidence="2" id="KW-0808">Transferase</keyword>
<dbReference type="PANTHER" id="PTHR43591">
    <property type="entry name" value="METHYLTRANSFERASE"/>
    <property type="match status" value="1"/>
</dbReference>
<dbReference type="Gene3D" id="3.40.50.150">
    <property type="entry name" value="Vaccinia Virus protein VP39"/>
    <property type="match status" value="1"/>
</dbReference>
<keyword evidence="2" id="KW-0489">Methyltransferase</keyword>
<dbReference type="InterPro" id="IPR029063">
    <property type="entry name" value="SAM-dependent_MTases_sf"/>
</dbReference>
<dbReference type="OMA" id="FVYEDLM"/>
<dbReference type="STRING" id="1858805.M5G3P7"/>
<proteinExistence type="predicted"/>
<dbReference type="GO" id="GO:0032259">
    <property type="term" value="P:methylation"/>
    <property type="evidence" value="ECO:0007669"/>
    <property type="project" value="UniProtKB-KW"/>
</dbReference>
<accession>M5G3P7</accession>
<evidence type="ECO:0000313" key="2">
    <source>
        <dbReference type="EMBL" id="EJU02840.1"/>
    </source>
</evidence>
<evidence type="ECO:0000256" key="1">
    <source>
        <dbReference type="SAM" id="MobiDB-lite"/>
    </source>
</evidence>
<dbReference type="GeneID" id="63690070"/>
<evidence type="ECO:0000313" key="3">
    <source>
        <dbReference type="Proteomes" id="UP000030653"/>
    </source>
</evidence>
<gene>
    <name evidence="2" type="ORF">DACRYDRAFT_50787</name>
</gene>
<name>M5G3P7_DACPD</name>
<dbReference type="HOGENOM" id="CLU_010595_5_2_1"/>
<dbReference type="Pfam" id="PF13489">
    <property type="entry name" value="Methyltransf_23"/>
    <property type="match status" value="1"/>
</dbReference>
<dbReference type="EMBL" id="JH795861">
    <property type="protein sequence ID" value="EJU02840.1"/>
    <property type="molecule type" value="Genomic_DNA"/>
</dbReference>
<dbReference type="CDD" id="cd02440">
    <property type="entry name" value="AdoMet_MTases"/>
    <property type="match status" value="1"/>
</dbReference>